<sequence length="119" mass="13619">MAVNGLSDAKVGDHLILVTGSKYRSDEPVTVSRVGRKYLYVNLHGREYRARFLRDSGLEDSTYGAQERLYTPEQYDEMKQRKALFLSLREAGIEVQWKVRDDLTTDQLRALLAVIKPAT</sequence>
<organism evidence="1 2">
    <name type="scientific">Streptomyces bangladeshensis</name>
    <dbReference type="NCBI Taxonomy" id="295352"/>
    <lineage>
        <taxon>Bacteria</taxon>
        <taxon>Bacillati</taxon>
        <taxon>Actinomycetota</taxon>
        <taxon>Actinomycetes</taxon>
        <taxon>Kitasatosporales</taxon>
        <taxon>Streptomycetaceae</taxon>
        <taxon>Streptomyces</taxon>
    </lineage>
</organism>
<reference evidence="1 2" key="1">
    <citation type="journal article" date="2019" name="Int. J. Syst. Evol. Microbiol.">
        <title>The Global Catalogue of Microorganisms (GCM) 10K type strain sequencing project: providing services to taxonomists for standard genome sequencing and annotation.</title>
        <authorList>
            <consortium name="The Broad Institute Genomics Platform"/>
            <consortium name="The Broad Institute Genome Sequencing Center for Infectious Disease"/>
            <person name="Wu L."/>
            <person name="Ma J."/>
        </authorList>
    </citation>
    <scope>NUCLEOTIDE SEQUENCE [LARGE SCALE GENOMIC DNA]</scope>
    <source>
        <strain evidence="1 2">JCM 14924</strain>
    </source>
</reference>
<dbReference type="RefSeq" id="WP_346163556.1">
    <property type="nucleotide sequence ID" value="NZ_BAAAOQ010000016.1"/>
</dbReference>
<dbReference type="InterPro" id="IPR056982">
    <property type="entry name" value="Phage_ProQ_C-like"/>
</dbReference>
<dbReference type="EMBL" id="BAAAOQ010000016">
    <property type="protein sequence ID" value="GAA2199912.1"/>
    <property type="molecule type" value="Genomic_DNA"/>
</dbReference>
<protein>
    <submittedName>
        <fullName evidence="1">Uncharacterized protein</fullName>
    </submittedName>
</protein>
<name>A0ABN3BSK2_9ACTN</name>
<accession>A0ABN3BSK2</accession>
<proteinExistence type="predicted"/>
<evidence type="ECO:0000313" key="2">
    <source>
        <dbReference type="Proteomes" id="UP001501391"/>
    </source>
</evidence>
<evidence type="ECO:0000313" key="1">
    <source>
        <dbReference type="EMBL" id="GAA2199912.1"/>
    </source>
</evidence>
<keyword evidence="2" id="KW-1185">Reference proteome</keyword>
<dbReference type="Proteomes" id="UP001501391">
    <property type="component" value="Unassembled WGS sequence"/>
</dbReference>
<dbReference type="Pfam" id="PF24203">
    <property type="entry name" value="Phage_ProQ_C_like"/>
    <property type="match status" value="1"/>
</dbReference>
<gene>
    <name evidence="1" type="ORF">GCM10009787_48760</name>
</gene>
<comment type="caution">
    <text evidence="1">The sequence shown here is derived from an EMBL/GenBank/DDBJ whole genome shotgun (WGS) entry which is preliminary data.</text>
</comment>